<feature type="region of interest" description="Disordered" evidence="1">
    <location>
        <begin position="467"/>
        <end position="505"/>
    </location>
</feature>
<evidence type="ECO:0000313" key="5">
    <source>
        <dbReference type="Proteomes" id="UP000008983"/>
    </source>
</evidence>
<dbReference type="GO" id="GO:0003682">
    <property type="term" value="F:chromatin binding"/>
    <property type="evidence" value="ECO:0007669"/>
    <property type="project" value="InterPro"/>
</dbReference>
<keyword evidence="5" id="KW-1185">Reference proteome</keyword>
<accession>G0QX01</accession>
<evidence type="ECO:0000256" key="1">
    <source>
        <dbReference type="SAM" id="MobiDB-lite"/>
    </source>
</evidence>
<dbReference type="STRING" id="857967.G0QX01"/>
<dbReference type="Proteomes" id="UP000008983">
    <property type="component" value="Unassembled WGS sequence"/>
</dbReference>
<feature type="domain" description="TFIIS central" evidence="3">
    <location>
        <begin position="316"/>
        <end position="450"/>
    </location>
</feature>
<dbReference type="PROSITE" id="PS51321">
    <property type="entry name" value="TFIIS_CENTRAL"/>
    <property type="match status" value="1"/>
</dbReference>
<proteinExistence type="predicted"/>
<evidence type="ECO:0000313" key="4">
    <source>
        <dbReference type="EMBL" id="EGR30249.1"/>
    </source>
</evidence>
<feature type="region of interest" description="Disordered" evidence="1">
    <location>
        <begin position="229"/>
        <end position="281"/>
    </location>
</feature>
<dbReference type="InterPro" id="IPR036575">
    <property type="entry name" value="TFIIS_cen_dom_sf"/>
</dbReference>
<evidence type="ECO:0000259" key="2">
    <source>
        <dbReference type="PROSITE" id="PS51038"/>
    </source>
</evidence>
<dbReference type="AlphaFoldDB" id="G0QX01"/>
<dbReference type="PANTHER" id="PTHR46364">
    <property type="entry name" value="OS08G0421900 PROTEIN"/>
    <property type="match status" value="1"/>
</dbReference>
<dbReference type="GO" id="GO:0006351">
    <property type="term" value="P:DNA-templated transcription"/>
    <property type="evidence" value="ECO:0007669"/>
    <property type="project" value="InterPro"/>
</dbReference>
<feature type="compositionally biased region" description="Low complexity" evidence="1">
    <location>
        <begin position="245"/>
        <end position="281"/>
    </location>
</feature>
<feature type="domain" description="BAH" evidence="2">
    <location>
        <begin position="3"/>
        <end position="115"/>
    </location>
</feature>
<dbReference type="GeneID" id="14906372"/>
<dbReference type="RefSeq" id="XP_004031845.1">
    <property type="nucleotide sequence ID" value="XM_004031797.1"/>
</dbReference>
<dbReference type="Pfam" id="PF07500">
    <property type="entry name" value="TFIIS_M"/>
    <property type="match status" value="1"/>
</dbReference>
<dbReference type="Gene3D" id="1.10.472.30">
    <property type="entry name" value="Transcription elongation factor S-II, central domain"/>
    <property type="match status" value="1"/>
</dbReference>
<dbReference type="OMA" id="QMEQNIS"/>
<dbReference type="Gene3D" id="2.30.30.490">
    <property type="match status" value="1"/>
</dbReference>
<evidence type="ECO:0000259" key="3">
    <source>
        <dbReference type="PROSITE" id="PS51321"/>
    </source>
</evidence>
<dbReference type="PROSITE" id="PS51038">
    <property type="entry name" value="BAH"/>
    <property type="match status" value="1"/>
</dbReference>
<protein>
    <submittedName>
        <fullName evidence="4">Uncharacterized protein</fullName>
    </submittedName>
</protein>
<dbReference type="SUPFAM" id="SSF46942">
    <property type="entry name" value="Elongation factor TFIIS domain 2"/>
    <property type="match status" value="1"/>
</dbReference>
<dbReference type="eggNOG" id="ENOG502SVTQ">
    <property type="taxonomic scope" value="Eukaryota"/>
</dbReference>
<dbReference type="EMBL" id="GL984026">
    <property type="protein sequence ID" value="EGR30249.1"/>
    <property type="molecule type" value="Genomic_DNA"/>
</dbReference>
<reference evidence="4 5" key="1">
    <citation type="submission" date="2011-07" db="EMBL/GenBank/DDBJ databases">
        <authorList>
            <person name="Coyne R."/>
            <person name="Brami D."/>
            <person name="Johnson J."/>
            <person name="Hostetler J."/>
            <person name="Hannick L."/>
            <person name="Clark T."/>
            <person name="Cassidy-Hanley D."/>
            <person name="Inman J."/>
        </authorList>
    </citation>
    <scope>NUCLEOTIDE SEQUENCE [LARGE SCALE GENOMIC DNA]</scope>
    <source>
        <strain evidence="4 5">G5</strain>
    </source>
</reference>
<feature type="compositionally biased region" description="Basic and acidic residues" evidence="1">
    <location>
        <begin position="229"/>
        <end position="241"/>
    </location>
</feature>
<dbReference type="InterPro" id="IPR001025">
    <property type="entry name" value="BAH_dom"/>
</dbReference>
<name>G0QX01_ICHMU</name>
<organism evidence="4 5">
    <name type="scientific">Ichthyophthirius multifiliis</name>
    <name type="common">White spot disease agent</name>
    <name type="synonym">Ich</name>
    <dbReference type="NCBI Taxonomy" id="5932"/>
    <lineage>
        <taxon>Eukaryota</taxon>
        <taxon>Sar</taxon>
        <taxon>Alveolata</taxon>
        <taxon>Ciliophora</taxon>
        <taxon>Intramacronucleata</taxon>
        <taxon>Oligohymenophorea</taxon>
        <taxon>Hymenostomatida</taxon>
        <taxon>Ophryoglenina</taxon>
        <taxon>Ichthyophthirius</taxon>
    </lineage>
</organism>
<sequence length="566" mass="67178">MNKDLQRGDFVIVFCEELQAHIIGQIEEVNTRETRFKFILYKYSEAVPQVQYFHGSFELFRTSLSYTEKLSNVQQKVDVFKFKEFCLREHPTKEQPFYLTRQYYDVKQGKFEPEVEKLPSCLCERIINPDEDNLVLCDSCNEAFYHSKCIIESIKCNQCQGIIKFNTSNQDISAEIELQRNNSSKAFEMEQEIQQVNKDQSEPQQLVVMERRKSGVDTNKMKEIWTKMQQEKEQKMEEQRRKQQKQQLQNSQQKQPQQKALQTQKKDSQNNNNNAQKTYQNLSVQQNEKIVNLVNKYKKYNPIGNLVGIEKKRMEVREKFFEFIIYGLIEFEVYENELTEEEKKVLTQDIYEIARKFAVEIEQTIFNINNKSNKYQLNENYKQRCKMLFSNLKDSLNFSLRRKIITKTLKAQQLCTVQENELYNPQKQKEIEEQKQKLFNRDSINLNENMYILKTNKGEEIIDKTEEKEKENDNMDAEDNQKNSNQSSPTNDNIEEENNKSKSENLINNNQFQDIREAKGAHIDQSLVDSLLNLIGDKAKQRMQQRLQKDLPNAESQILIEQLNTL</sequence>
<dbReference type="OrthoDB" id="10259622at2759"/>
<dbReference type="InterPro" id="IPR043151">
    <property type="entry name" value="BAH_sf"/>
</dbReference>
<dbReference type="InParanoid" id="G0QX01"/>
<gene>
    <name evidence="4" type="ORF">IMG5_136810</name>
</gene>
<dbReference type="InterPro" id="IPR003618">
    <property type="entry name" value="TFIIS_cen_dom"/>
</dbReference>